<protein>
    <submittedName>
        <fullName evidence="1">Uncharacterized protein</fullName>
    </submittedName>
</protein>
<gene>
    <name evidence="1" type="ORF">GLE_2799</name>
</gene>
<dbReference type="RefSeq" id="WP_057947822.1">
    <property type="nucleotide sequence ID" value="NZ_CP067396.1"/>
</dbReference>
<dbReference type="PATRIC" id="fig|69.6.peg.2756"/>
<dbReference type="EMBL" id="CP013140">
    <property type="protein sequence ID" value="ALN58147.1"/>
    <property type="molecule type" value="Genomic_DNA"/>
</dbReference>
<dbReference type="Proteomes" id="UP000061569">
    <property type="component" value="Chromosome"/>
</dbReference>
<accession>A0A0S2DI57</accession>
<evidence type="ECO:0000313" key="2">
    <source>
        <dbReference type="Proteomes" id="UP000061569"/>
    </source>
</evidence>
<dbReference type="STRING" id="69.GLE_2799"/>
<dbReference type="KEGG" id="lez:GLE_2799"/>
<reference evidence="1 2" key="1">
    <citation type="submission" date="2015-11" db="EMBL/GenBank/DDBJ databases">
        <title>Genome sequences of Lysobacter enzymogenes strain C3 and Lysobacter antibioticus ATCC 29479.</title>
        <authorList>
            <person name="Kobayashi D.Y."/>
        </authorList>
    </citation>
    <scope>NUCLEOTIDE SEQUENCE [LARGE SCALE GENOMIC DNA]</scope>
    <source>
        <strain evidence="1 2">C3</strain>
    </source>
</reference>
<organism evidence="1 2">
    <name type="scientific">Lysobacter enzymogenes</name>
    <dbReference type="NCBI Taxonomy" id="69"/>
    <lineage>
        <taxon>Bacteria</taxon>
        <taxon>Pseudomonadati</taxon>
        <taxon>Pseudomonadota</taxon>
        <taxon>Gammaproteobacteria</taxon>
        <taxon>Lysobacterales</taxon>
        <taxon>Lysobacteraceae</taxon>
        <taxon>Lysobacter</taxon>
    </lineage>
</organism>
<proteinExistence type="predicted"/>
<sequence length="96" mass="10927">MSNTSEYRHTVQTKGKFQIVALTRESEFDQQDVYAYAVMSSAGVKLRQELTLGDAQKWMDDEILKELLSNGSLSPDMMAQSRPAERSGLRTGRKRR</sequence>
<dbReference type="OrthoDB" id="6044279at2"/>
<name>A0A0S2DI57_LYSEN</name>
<dbReference type="AlphaFoldDB" id="A0A0S2DI57"/>
<evidence type="ECO:0000313" key="1">
    <source>
        <dbReference type="EMBL" id="ALN58147.1"/>
    </source>
</evidence>